<dbReference type="InterPro" id="IPR050109">
    <property type="entry name" value="HTH-type_TetR-like_transc_reg"/>
</dbReference>
<evidence type="ECO:0000256" key="2">
    <source>
        <dbReference type="PROSITE-ProRule" id="PRU00335"/>
    </source>
</evidence>
<dbReference type="InterPro" id="IPR001647">
    <property type="entry name" value="HTH_TetR"/>
</dbReference>
<evidence type="ECO:0000313" key="5">
    <source>
        <dbReference type="Proteomes" id="UP001422074"/>
    </source>
</evidence>
<dbReference type="Proteomes" id="UP001422074">
    <property type="component" value="Unassembled WGS sequence"/>
</dbReference>
<comment type="caution">
    <text evidence="4">The sequence shown here is derived from an EMBL/GenBank/DDBJ whole genome shotgun (WGS) entry which is preliminary data.</text>
</comment>
<evidence type="ECO:0000256" key="1">
    <source>
        <dbReference type="ARBA" id="ARBA00023125"/>
    </source>
</evidence>
<keyword evidence="5" id="KW-1185">Reference proteome</keyword>
<feature type="DNA-binding region" description="H-T-H motif" evidence="2">
    <location>
        <begin position="38"/>
        <end position="57"/>
    </location>
</feature>
<evidence type="ECO:0000259" key="3">
    <source>
        <dbReference type="PROSITE" id="PS50977"/>
    </source>
</evidence>
<dbReference type="RefSeq" id="WP_345885447.1">
    <property type="nucleotide sequence ID" value="NZ_JBDFRB010000009.1"/>
</dbReference>
<reference evidence="4 5" key="1">
    <citation type="submission" date="2024-05" db="EMBL/GenBank/DDBJ databases">
        <title>Sinomonas sp. nov., isolated from a waste landfill.</title>
        <authorList>
            <person name="Zhao Y."/>
        </authorList>
    </citation>
    <scope>NUCLEOTIDE SEQUENCE [LARGE SCALE GENOMIC DNA]</scope>
    <source>
        <strain evidence="4 5">CCTCC AB2014300</strain>
    </source>
</reference>
<dbReference type="Gene3D" id="1.10.357.10">
    <property type="entry name" value="Tetracycline Repressor, domain 2"/>
    <property type="match status" value="1"/>
</dbReference>
<sequence>MQMDELSQAPPPARVSARDRILSTSYELFARRGIRDVGVDELIARAGVAKATFYKHFRSKDELALAYLERWYQLRRTAIEDAVERRGSEGGPALLAIFDVFNDWFRQGTAEVSSFLHVLIEMGRDHPLGRAALDYLAKTRAELAALAEAAGLRDPEDFAWSCHILVKGSIIASAEGDERAAERAREMAVLLIKEHHAPRAVVEVLEAEVLEAS</sequence>
<accession>A0ABU9X0W6</accession>
<organism evidence="4 5">
    <name type="scientific">Sinomonas halotolerans</name>
    <dbReference type="NCBI Taxonomy" id="1644133"/>
    <lineage>
        <taxon>Bacteria</taxon>
        <taxon>Bacillati</taxon>
        <taxon>Actinomycetota</taxon>
        <taxon>Actinomycetes</taxon>
        <taxon>Micrococcales</taxon>
        <taxon>Micrococcaceae</taxon>
        <taxon>Sinomonas</taxon>
    </lineage>
</organism>
<evidence type="ECO:0000313" key="4">
    <source>
        <dbReference type="EMBL" id="MEN2745094.1"/>
    </source>
</evidence>
<gene>
    <name evidence="4" type="ORF">ABCQ75_11155</name>
</gene>
<keyword evidence="1 2" id="KW-0238">DNA-binding</keyword>
<feature type="domain" description="HTH tetR-type" evidence="3">
    <location>
        <begin position="15"/>
        <end position="75"/>
    </location>
</feature>
<dbReference type="Pfam" id="PF00440">
    <property type="entry name" value="TetR_N"/>
    <property type="match status" value="1"/>
</dbReference>
<dbReference type="PRINTS" id="PR00455">
    <property type="entry name" value="HTHTETR"/>
</dbReference>
<dbReference type="SUPFAM" id="SSF46689">
    <property type="entry name" value="Homeodomain-like"/>
    <property type="match status" value="1"/>
</dbReference>
<dbReference type="InterPro" id="IPR009057">
    <property type="entry name" value="Homeodomain-like_sf"/>
</dbReference>
<name>A0ABU9X0W6_9MICC</name>
<protein>
    <submittedName>
        <fullName evidence="4">TetR/AcrR family transcriptional regulator</fullName>
    </submittedName>
</protein>
<dbReference type="EMBL" id="JBDFRB010000009">
    <property type="protein sequence ID" value="MEN2745094.1"/>
    <property type="molecule type" value="Genomic_DNA"/>
</dbReference>
<dbReference type="PROSITE" id="PS50977">
    <property type="entry name" value="HTH_TETR_2"/>
    <property type="match status" value="1"/>
</dbReference>
<proteinExistence type="predicted"/>
<dbReference type="PANTHER" id="PTHR30055:SF200">
    <property type="entry name" value="HTH-TYPE TRANSCRIPTIONAL REPRESSOR BDCR"/>
    <property type="match status" value="1"/>
</dbReference>
<dbReference type="PANTHER" id="PTHR30055">
    <property type="entry name" value="HTH-TYPE TRANSCRIPTIONAL REGULATOR RUTR"/>
    <property type="match status" value="1"/>
</dbReference>